<dbReference type="KEGG" id="cpro:CPRO_26910"/>
<dbReference type="EMBL" id="CP014223">
    <property type="protein sequence ID" value="AMJ42239.1"/>
    <property type="molecule type" value="Genomic_DNA"/>
</dbReference>
<reference evidence="4" key="4">
    <citation type="submission" date="2016-11" db="EMBL/GenBank/DDBJ databases">
        <authorList>
            <person name="Jaros S."/>
            <person name="Januszkiewicz K."/>
            <person name="Wedrychowicz H."/>
        </authorList>
    </citation>
    <scope>NUCLEOTIDE SEQUENCE [LARGE SCALE GENOMIC DNA]</scope>
    <source>
        <strain evidence="4">DSM 1682</strain>
    </source>
</reference>
<dbReference type="Gene3D" id="3.30.310.160">
    <property type="entry name" value="YycH protein, domain 2"/>
    <property type="match status" value="1"/>
</dbReference>
<dbReference type="InterPro" id="IPR042274">
    <property type="entry name" value="YycH/YycI_2"/>
</dbReference>
<name>A0A0X8VC21_ANAPI</name>
<dbReference type="Proteomes" id="UP000068026">
    <property type="component" value="Chromosome"/>
</dbReference>
<dbReference type="Proteomes" id="UP000184204">
    <property type="component" value="Unassembled WGS sequence"/>
</dbReference>
<gene>
    <name evidence="1" type="ORF">CPRO_26910</name>
    <name evidence="2" type="ORF">SAMN02745151_01056</name>
</gene>
<reference evidence="3" key="2">
    <citation type="submission" date="2016-01" db="EMBL/GenBank/DDBJ databases">
        <authorList>
            <person name="Poehlein A."/>
            <person name="Schlien K."/>
            <person name="Gottschalk G."/>
            <person name="Buckel W."/>
            <person name="Daniel R."/>
        </authorList>
    </citation>
    <scope>NUCLEOTIDE SEQUENCE [LARGE SCALE GENOMIC DNA]</scope>
    <source>
        <strain evidence="3">X2</strain>
    </source>
</reference>
<reference evidence="2" key="3">
    <citation type="submission" date="2016-11" db="EMBL/GenBank/DDBJ databases">
        <authorList>
            <person name="Varghese N."/>
            <person name="Submissions S."/>
        </authorList>
    </citation>
    <scope>NUCLEOTIDE SEQUENCE</scope>
    <source>
        <strain evidence="2">DSM 1682</strain>
    </source>
</reference>
<reference evidence="1 3" key="1">
    <citation type="journal article" date="2016" name="Genome Announc.">
        <title>Complete Genome Sequence of the Amino Acid-Fermenting Clostridium propionicum X2 (DSM 1682).</title>
        <authorList>
            <person name="Poehlein A."/>
            <person name="Schlien K."/>
            <person name="Chowdhury N.P."/>
            <person name="Gottschalk G."/>
            <person name="Buckel W."/>
            <person name="Daniel R."/>
        </authorList>
    </citation>
    <scope>NUCLEOTIDE SEQUENCE [LARGE SCALE GENOMIC DNA]</scope>
    <source>
        <strain evidence="1 3">X2</strain>
    </source>
</reference>
<dbReference type="AlphaFoldDB" id="A0A0X8VC21"/>
<proteinExistence type="predicted"/>
<dbReference type="RefSeq" id="WP_066052745.1">
    <property type="nucleotide sequence ID" value="NZ_CP014223.1"/>
</dbReference>
<dbReference type="OrthoDB" id="2034398at2"/>
<evidence type="ECO:0000313" key="1">
    <source>
        <dbReference type="EMBL" id="AMJ42239.1"/>
    </source>
</evidence>
<protein>
    <submittedName>
        <fullName evidence="2">Uncharacterized protein</fullName>
    </submittedName>
</protein>
<dbReference type="EMBL" id="FQUA01000003">
    <property type="protein sequence ID" value="SHE54552.1"/>
    <property type="molecule type" value="Genomic_DNA"/>
</dbReference>
<evidence type="ECO:0000313" key="4">
    <source>
        <dbReference type="Proteomes" id="UP000184204"/>
    </source>
</evidence>
<sequence length="468" mass="53245">MKLYKITNFVIVALVIAAVFQTGELWLEGTSSHNFFSIFTKANAHTSKEADGNVLLATRYAVGEGKGTFSVYYPDQTGTSALLQEANDVLNEILSDRNNKVEFVTADWKEILGGRCIVMQYDFMVSADEYLSQYKKLKNNKVTSFDYITIIPSRRPGEESKAYFVNSKTNDSVCFTTNKSQSASAFYEKLVNDGGAMTYISTGQKTGASVIWRNLFLPQWADLPYHYSGLRQIPAFEKDGMVSRVDMENTLKGFFRNFSVDWSTKDDSGDFIFSDSQTVVKYFPDKRVLEYYSYEAYGNDENNTGLLEGYQISCNFLENDTSLSTNVFLADIEKKSNETIYYFDYAVNNLPVELSAALQDKIGSKHAIEITIRNQRVKKYHRYVVNYVPLESKDMTLNVQFIDALDEANKNYQETVEEKVITDVKNISLGYYADLTGEIGFKWFITLYDYLFVTETNKDTFSPTNGVS</sequence>
<evidence type="ECO:0000313" key="2">
    <source>
        <dbReference type="EMBL" id="SHE54552.1"/>
    </source>
</evidence>
<evidence type="ECO:0000313" key="3">
    <source>
        <dbReference type="Proteomes" id="UP000068026"/>
    </source>
</evidence>
<keyword evidence="3" id="KW-1185">Reference proteome</keyword>
<organism evidence="2 4">
    <name type="scientific">Anaerotignum propionicum DSM 1682</name>
    <dbReference type="NCBI Taxonomy" id="991789"/>
    <lineage>
        <taxon>Bacteria</taxon>
        <taxon>Bacillati</taxon>
        <taxon>Bacillota</taxon>
        <taxon>Clostridia</taxon>
        <taxon>Lachnospirales</taxon>
        <taxon>Anaerotignaceae</taxon>
        <taxon>Anaerotignum</taxon>
    </lineage>
</organism>
<accession>A0A0X8VC21</accession>